<dbReference type="GO" id="GO:0005634">
    <property type="term" value="C:nucleus"/>
    <property type="evidence" value="ECO:0007669"/>
    <property type="project" value="UniProtKB-SubCell"/>
</dbReference>
<dbReference type="EMBL" id="AEYI02002518">
    <property type="protein sequence ID" value="KFG27959.1"/>
    <property type="molecule type" value="Genomic_DNA"/>
</dbReference>
<accession>A0A086J741</accession>
<protein>
    <submittedName>
        <fullName evidence="6">Histone lysine demethylase JMJC1/KDM5D/JARID1D</fullName>
    </submittedName>
</protein>
<feature type="compositionally biased region" description="Polar residues" evidence="3">
    <location>
        <begin position="863"/>
        <end position="882"/>
    </location>
</feature>
<dbReference type="PROSITE" id="PS51184">
    <property type="entry name" value="JMJC"/>
    <property type="match status" value="1"/>
</dbReference>
<keyword evidence="6" id="KW-0808">Transferase</keyword>
<feature type="compositionally biased region" description="Basic and acidic residues" evidence="3">
    <location>
        <begin position="830"/>
        <end position="847"/>
    </location>
</feature>
<dbReference type="GO" id="GO:0034647">
    <property type="term" value="F:histone H3K4me/H3K4me2/H3K4me3 demethylase activity"/>
    <property type="evidence" value="ECO:0007669"/>
    <property type="project" value="TreeGrafter"/>
</dbReference>
<dbReference type="SUPFAM" id="SSF51197">
    <property type="entry name" value="Clavaminate synthase-like"/>
    <property type="match status" value="1"/>
</dbReference>
<dbReference type="InterPro" id="IPR003349">
    <property type="entry name" value="JmjN"/>
</dbReference>
<comment type="caution">
    <text evidence="6">The sequence shown here is derived from an EMBL/GenBank/DDBJ whole genome shotgun (WGS) entry which is preliminary data.</text>
</comment>
<dbReference type="PROSITE" id="PS51183">
    <property type="entry name" value="JMJN"/>
    <property type="match status" value="1"/>
</dbReference>
<dbReference type="InterPro" id="IPR003347">
    <property type="entry name" value="JmjC_dom"/>
</dbReference>
<dbReference type="GO" id="GO:0000785">
    <property type="term" value="C:chromatin"/>
    <property type="evidence" value="ECO:0007669"/>
    <property type="project" value="TreeGrafter"/>
</dbReference>
<keyword evidence="2" id="KW-0539">Nucleus</keyword>
<dbReference type="GO" id="GO:0008168">
    <property type="term" value="F:methyltransferase activity"/>
    <property type="evidence" value="ECO:0007669"/>
    <property type="project" value="UniProtKB-KW"/>
</dbReference>
<feature type="region of interest" description="Disordered" evidence="3">
    <location>
        <begin position="1124"/>
        <end position="1216"/>
    </location>
</feature>
<dbReference type="VEuPathDB" id="ToxoDB:TGP89_307010"/>
<feature type="domain" description="JmjN" evidence="4">
    <location>
        <begin position="209"/>
        <end position="250"/>
    </location>
</feature>
<dbReference type="Pfam" id="PF02373">
    <property type="entry name" value="JmjC"/>
    <property type="match status" value="1"/>
</dbReference>
<dbReference type="GO" id="GO:0010468">
    <property type="term" value="P:regulation of gene expression"/>
    <property type="evidence" value="ECO:0007669"/>
    <property type="project" value="TreeGrafter"/>
</dbReference>
<feature type="compositionally biased region" description="Basic and acidic residues" evidence="3">
    <location>
        <begin position="1162"/>
        <end position="1174"/>
    </location>
</feature>
<organism evidence="6 7">
    <name type="scientific">Toxoplasma gondii p89</name>
    <dbReference type="NCBI Taxonomy" id="943119"/>
    <lineage>
        <taxon>Eukaryota</taxon>
        <taxon>Sar</taxon>
        <taxon>Alveolata</taxon>
        <taxon>Apicomplexa</taxon>
        <taxon>Conoidasida</taxon>
        <taxon>Coccidia</taxon>
        <taxon>Eucoccidiorida</taxon>
        <taxon>Eimeriorina</taxon>
        <taxon>Sarcocystidae</taxon>
        <taxon>Toxoplasma</taxon>
    </lineage>
</organism>
<dbReference type="PANTHER" id="PTHR10694:SF113">
    <property type="entry name" value="PROTEIN JUMONJI"/>
    <property type="match status" value="1"/>
</dbReference>
<evidence type="ECO:0000259" key="4">
    <source>
        <dbReference type="PROSITE" id="PS51183"/>
    </source>
</evidence>
<keyword evidence="6" id="KW-0489">Methyltransferase</keyword>
<comment type="subcellular location">
    <subcellularLocation>
        <location evidence="1">Nucleus</location>
    </subcellularLocation>
</comment>
<evidence type="ECO:0000256" key="3">
    <source>
        <dbReference type="SAM" id="MobiDB-lite"/>
    </source>
</evidence>
<feature type="region of interest" description="Disordered" evidence="3">
    <location>
        <begin position="680"/>
        <end position="738"/>
    </location>
</feature>
<feature type="compositionally biased region" description="Basic and acidic residues" evidence="3">
    <location>
        <begin position="1181"/>
        <end position="1196"/>
    </location>
</feature>
<evidence type="ECO:0000256" key="2">
    <source>
        <dbReference type="ARBA" id="ARBA00023242"/>
    </source>
</evidence>
<feature type="compositionally biased region" description="Basic and acidic residues" evidence="3">
    <location>
        <begin position="1072"/>
        <end position="1085"/>
    </location>
</feature>
<dbReference type="Gene3D" id="2.60.120.650">
    <property type="entry name" value="Cupin"/>
    <property type="match status" value="1"/>
</dbReference>
<sequence length="1298" mass="141808">METPSTADSLSRMDCSVPGISSSASSRSNSPRTRGSVSSLVSVCDSSSGFSSTGSQAPAPSPDAAAPAAACPTCFSEKLNLSDPCASSSRESVSTKCRTGLTLTGATGSLASAETTSSPRVEKTAVHAVDAFRSAEGLTSPTLVSASSPPSPVVGSGSSSRPQRNRRAPRKFEVEDASSDASLRKALEKSRLERRRVQLDSASLPPVPEIKLESMEDFLVNPIALFEKLEHYGREFGAVKIIPPDNWQPPFSLNGLLTDELEFHVRVQDVHTLMQGQNFRHPPQPMRASELQKLDRDMKTQLFGREDVQVAALERVYWQSVESSSPEVTVHYAADLKTNEVGSGFPTDASSAPSRDSEVEVPRTYATHPWNLTRLAREDGSLLAAYHRDVAGVTSPWLYIGMVFSTFCWHTEDNFFAACNYHHWGAPKVWYLVPPSRAPSVERLLQSYLSEKDPEYVLHSLTVQLPPALFVENRIPIYRTEQRTNEFLLLWPRTFHAGFNAGFNCNEACNFAPASWLSWGRKSVHAYRFVRSTCIPFHQLLLRATAEATRTRLSAAQLLHLLRALMELVHEEFAARKAAREAGLVALAMVVDCCALDAQVDPLRRLEEAGAEPALDGLAAELLKCEGDLRSMAVCGNPLLRPPPQFYRGGGAGQEFVFGESETQTDGCVKLDASCSTTRERKRARGLGNPRGGETSDDSGGCTPETEREREAATGAQDPVERREGGENSEQASGGRARVSWELTEEGASFLKAASTIAALPVKDCDSCRACCAVSCIVSPQSLEHACLDCLDADETPLPQRVVLMRFALPALRGLVDFLLSTFLRKCDEESSRGEGETKEDSARAEASENWSTSAATPVETESMATPTRGRTQETLGQQVKTEGSKEGVETGGASGAQSTGKKSRKRRAALLGLTGSARRRQGRRGSIQEGRKPSAKLHDGDTKKLVEQLRQDPLYVHLPTMEELVQFEEVARPRSAGSNFLFFASQKSESVDARARKKARNAGAKQAAESASQSGREKDCHQGRRQSRKTARLTSGSQDSEKAETGENGEKEEAAADRGADADGNEETEDAEKTKNSEEIESNREATPGNLIVSGGSTDVSTDTPTWTLVAAVDDVAHLFQLESETRERRTRRRKLRSTSPVEGPAYQVATPQMAAVGGEVKTETKETKERTTRAKKRQPASDDERGLCCKEARGLSKQAARKAEDAEAEEMREEDPWMRFATQLTWRYFLTALKDEEDDNDEKILPMFKKAEMRRRTSACDPDYARPPAVGVHEDMQSEVADSAGVSGDDFCLEDP</sequence>
<feature type="compositionally biased region" description="Basic and acidic residues" evidence="3">
    <location>
        <begin position="930"/>
        <end position="944"/>
    </location>
</feature>
<feature type="region of interest" description="Disordered" evidence="3">
    <location>
        <begin position="983"/>
        <end position="1102"/>
    </location>
</feature>
<name>A0A086J741_TOXGO</name>
<feature type="compositionally biased region" description="Low complexity" evidence="3">
    <location>
        <begin position="16"/>
        <end position="68"/>
    </location>
</feature>
<reference evidence="6 7" key="1">
    <citation type="submission" date="2014-03" db="EMBL/GenBank/DDBJ databases">
        <authorList>
            <person name="Sibley D."/>
            <person name="Venepally P."/>
            <person name="Karamycheva S."/>
            <person name="Hadjithomas M."/>
            <person name="Khan A."/>
            <person name="Brunk B."/>
            <person name="Roos D."/>
            <person name="Caler E."/>
            <person name="Lorenzi H."/>
        </authorList>
    </citation>
    <scope>NUCLEOTIDE SEQUENCE [LARGE SCALE GENOMIC DNA]</scope>
    <source>
        <strain evidence="7">p89</strain>
    </source>
</reference>
<evidence type="ECO:0000313" key="6">
    <source>
        <dbReference type="EMBL" id="KFG27959.1"/>
    </source>
</evidence>
<feature type="region of interest" description="Disordered" evidence="3">
    <location>
        <begin position="1"/>
        <end position="68"/>
    </location>
</feature>
<evidence type="ECO:0000313" key="7">
    <source>
        <dbReference type="Proteomes" id="UP000028828"/>
    </source>
</evidence>
<dbReference type="SMART" id="SM00545">
    <property type="entry name" value="JmjN"/>
    <property type="match status" value="1"/>
</dbReference>
<proteinExistence type="predicted"/>
<feature type="region of interest" description="Disordered" evidence="3">
    <location>
        <begin position="139"/>
        <end position="179"/>
    </location>
</feature>
<feature type="domain" description="JmjC" evidence="5">
    <location>
        <begin position="364"/>
        <end position="528"/>
    </location>
</feature>
<evidence type="ECO:0000256" key="1">
    <source>
        <dbReference type="ARBA" id="ARBA00004123"/>
    </source>
</evidence>
<evidence type="ECO:0000259" key="5">
    <source>
        <dbReference type="PROSITE" id="PS51184"/>
    </source>
</evidence>
<dbReference type="PANTHER" id="PTHR10694">
    <property type="entry name" value="LYSINE-SPECIFIC DEMETHYLASE"/>
    <property type="match status" value="1"/>
</dbReference>
<dbReference type="GO" id="GO:0032259">
    <property type="term" value="P:methylation"/>
    <property type="evidence" value="ECO:0007669"/>
    <property type="project" value="UniProtKB-KW"/>
</dbReference>
<feature type="compositionally biased region" description="Basic and acidic residues" evidence="3">
    <location>
        <begin position="1040"/>
        <end position="1062"/>
    </location>
</feature>
<gene>
    <name evidence="6" type="ORF">TGP89_307010</name>
</gene>
<dbReference type="Proteomes" id="UP000028828">
    <property type="component" value="Unassembled WGS sequence"/>
</dbReference>
<feature type="region of interest" description="Disordered" evidence="3">
    <location>
        <begin position="830"/>
        <end position="944"/>
    </location>
</feature>
<feature type="compositionally biased region" description="Low complexity" evidence="3">
    <location>
        <begin position="139"/>
        <end position="160"/>
    </location>
</feature>
<dbReference type="SMART" id="SM00558">
    <property type="entry name" value="JmjC"/>
    <property type="match status" value="1"/>
</dbReference>
<dbReference type="OrthoDB" id="9547406at2759"/>